<evidence type="ECO:0000259" key="1">
    <source>
        <dbReference type="Pfam" id="PF05713"/>
    </source>
</evidence>
<accession>A0A221P8A8</accession>
<dbReference type="EMBL" id="CP022433">
    <property type="protein sequence ID" value="ASN28499.1"/>
    <property type="molecule type" value="Genomic_DNA"/>
</dbReference>
<dbReference type="STRING" id="1355015.LK06_016850"/>
<name>A0A221P8A8_9ACTN</name>
<keyword evidence="3" id="KW-1185">Reference proteome</keyword>
<evidence type="ECO:0000313" key="2">
    <source>
        <dbReference type="EMBL" id="ASN28499.1"/>
    </source>
</evidence>
<dbReference type="AlphaFoldDB" id="A0A221P8A8"/>
<gene>
    <name evidence="2" type="ORF">LK07_18005</name>
</gene>
<sequence>MESAVTDARSLEQRFGRLLREFHRIGSNLNQIVRAIHSGDLPDRAEQVLDELHQVARLARRALEQVLAGGGRRGA</sequence>
<dbReference type="InterPro" id="IPR008687">
    <property type="entry name" value="MobC"/>
</dbReference>
<dbReference type="RefSeq" id="WP_043404363.1">
    <property type="nucleotide sequence ID" value="NZ_CP021080.1"/>
</dbReference>
<dbReference type="Pfam" id="PF05713">
    <property type="entry name" value="MobC"/>
    <property type="match status" value="1"/>
</dbReference>
<dbReference type="KEGG" id="splu:LK06_016850"/>
<evidence type="ECO:0000313" key="3">
    <source>
        <dbReference type="Proteomes" id="UP000031501"/>
    </source>
</evidence>
<organism evidence="2 3">
    <name type="scientific">Streptomyces pluripotens</name>
    <dbReference type="NCBI Taxonomy" id="1355015"/>
    <lineage>
        <taxon>Bacteria</taxon>
        <taxon>Bacillati</taxon>
        <taxon>Actinomycetota</taxon>
        <taxon>Actinomycetes</taxon>
        <taxon>Kitasatosporales</taxon>
        <taxon>Streptomycetaceae</taxon>
        <taxon>Streptomyces</taxon>
    </lineage>
</organism>
<dbReference type="Proteomes" id="UP000031501">
    <property type="component" value="Chromosome"/>
</dbReference>
<feature type="domain" description="Bacterial mobilisation" evidence="1">
    <location>
        <begin position="19"/>
        <end position="55"/>
    </location>
</feature>
<dbReference type="OrthoDB" id="3852931at2"/>
<proteinExistence type="predicted"/>
<reference evidence="2 3" key="1">
    <citation type="submission" date="2017-07" db="EMBL/GenBank/DDBJ databases">
        <title>Genome sequence of Streptomyces pluripotens MUSC 137T.</title>
        <authorList>
            <person name="Ser H.-L."/>
            <person name="Lee L.-H."/>
        </authorList>
    </citation>
    <scope>NUCLEOTIDE SEQUENCE [LARGE SCALE GENOMIC DNA]</scope>
    <source>
        <strain evidence="2 3">MUSC 137</strain>
    </source>
</reference>
<protein>
    <submittedName>
        <fullName evidence="2">Plasmid mobilization relaxosome protein MobC</fullName>
    </submittedName>
</protein>